<protein>
    <submittedName>
        <fullName evidence="1">Uncharacterized protein</fullName>
    </submittedName>
</protein>
<dbReference type="EMBL" id="GBXM01097854">
    <property type="protein sequence ID" value="JAH10723.1"/>
    <property type="molecule type" value="Transcribed_RNA"/>
</dbReference>
<name>A0A0E9Q3Q2_ANGAN</name>
<reference evidence="1" key="1">
    <citation type="submission" date="2014-11" db="EMBL/GenBank/DDBJ databases">
        <authorList>
            <person name="Amaro Gonzalez C."/>
        </authorList>
    </citation>
    <scope>NUCLEOTIDE SEQUENCE</scope>
</reference>
<reference evidence="1" key="2">
    <citation type="journal article" date="2015" name="Fish Shellfish Immunol.">
        <title>Early steps in the European eel (Anguilla anguilla)-Vibrio vulnificus interaction in the gills: Role of the RtxA13 toxin.</title>
        <authorList>
            <person name="Callol A."/>
            <person name="Pajuelo D."/>
            <person name="Ebbesson L."/>
            <person name="Teles M."/>
            <person name="MacKenzie S."/>
            <person name="Amaro C."/>
        </authorList>
    </citation>
    <scope>NUCLEOTIDE SEQUENCE</scope>
</reference>
<proteinExistence type="predicted"/>
<organism evidence="1">
    <name type="scientific">Anguilla anguilla</name>
    <name type="common">European freshwater eel</name>
    <name type="synonym">Muraena anguilla</name>
    <dbReference type="NCBI Taxonomy" id="7936"/>
    <lineage>
        <taxon>Eukaryota</taxon>
        <taxon>Metazoa</taxon>
        <taxon>Chordata</taxon>
        <taxon>Craniata</taxon>
        <taxon>Vertebrata</taxon>
        <taxon>Euteleostomi</taxon>
        <taxon>Actinopterygii</taxon>
        <taxon>Neopterygii</taxon>
        <taxon>Teleostei</taxon>
        <taxon>Anguilliformes</taxon>
        <taxon>Anguillidae</taxon>
        <taxon>Anguilla</taxon>
    </lineage>
</organism>
<evidence type="ECO:0000313" key="1">
    <source>
        <dbReference type="EMBL" id="JAH10723.1"/>
    </source>
</evidence>
<sequence>MLYTATGEQNVCRLEQVTTNTHTHKHMRACTHTCTYKNTCLHTLAQNTHTQKCTCVLNTLGLSNLSFGSLCV</sequence>
<accession>A0A0E9Q3Q2</accession>
<dbReference type="AlphaFoldDB" id="A0A0E9Q3Q2"/>